<evidence type="ECO:0000313" key="1">
    <source>
        <dbReference type="EMBL" id="KOC59755.1"/>
    </source>
</evidence>
<name>A0A0L7QMD9_9HYME</name>
<dbReference type="AlphaFoldDB" id="A0A0L7QMD9"/>
<proteinExistence type="predicted"/>
<protein>
    <submittedName>
        <fullName evidence="1">Uncharacterized protein</fullName>
    </submittedName>
</protein>
<sequence length="290" mass="32494">MNFVNEVNFVRFVAKFVGFRDSIANNPSFATIARLVGKLSSAGSMNLPANNQKNQFPPIFRCLLRTREQERTMETLATRKPCNNGNTVYDGDLVIKETCSRDKGLCCVTSKFIVIDGQAWPAKMKYYPRGVLRAEGRQRLWPTVRSLFSLTFSKVTNDEEKTPKDRGCAGPLGWILEPDPRVLLAAPCDKVDLASRSFISVPATHTERIAKNKDNASLHGQVDANLADGVDKQAGNFGDLIKRKVIAEELKSYENLENHSVEKFWKLCEIIALKISENLRNCSVVKVLEI</sequence>
<evidence type="ECO:0000313" key="2">
    <source>
        <dbReference type="Proteomes" id="UP000053825"/>
    </source>
</evidence>
<gene>
    <name evidence="1" type="ORF">WH47_09736</name>
</gene>
<reference evidence="1 2" key="1">
    <citation type="submission" date="2015-07" db="EMBL/GenBank/DDBJ databases">
        <title>The genome of Habropoda laboriosa.</title>
        <authorList>
            <person name="Pan H."/>
            <person name="Kapheim K."/>
        </authorList>
    </citation>
    <scope>NUCLEOTIDE SEQUENCE [LARGE SCALE GENOMIC DNA]</scope>
    <source>
        <strain evidence="1">0110345459</strain>
    </source>
</reference>
<keyword evidence="2" id="KW-1185">Reference proteome</keyword>
<organism evidence="1 2">
    <name type="scientific">Habropoda laboriosa</name>
    <dbReference type="NCBI Taxonomy" id="597456"/>
    <lineage>
        <taxon>Eukaryota</taxon>
        <taxon>Metazoa</taxon>
        <taxon>Ecdysozoa</taxon>
        <taxon>Arthropoda</taxon>
        <taxon>Hexapoda</taxon>
        <taxon>Insecta</taxon>
        <taxon>Pterygota</taxon>
        <taxon>Neoptera</taxon>
        <taxon>Endopterygota</taxon>
        <taxon>Hymenoptera</taxon>
        <taxon>Apocrita</taxon>
        <taxon>Aculeata</taxon>
        <taxon>Apoidea</taxon>
        <taxon>Anthophila</taxon>
        <taxon>Apidae</taxon>
        <taxon>Habropoda</taxon>
    </lineage>
</organism>
<dbReference type="Proteomes" id="UP000053825">
    <property type="component" value="Unassembled WGS sequence"/>
</dbReference>
<dbReference type="EMBL" id="KQ414894">
    <property type="protein sequence ID" value="KOC59755.1"/>
    <property type="molecule type" value="Genomic_DNA"/>
</dbReference>
<accession>A0A0L7QMD9</accession>